<gene>
    <name evidence="1" type="ORF">NMQ00_16260</name>
</gene>
<dbReference type="Pfam" id="PF10117">
    <property type="entry name" value="McrBC"/>
    <property type="match status" value="1"/>
</dbReference>
<dbReference type="RefSeq" id="WP_255178755.1">
    <property type="nucleotide sequence ID" value="NZ_CP101463.1"/>
</dbReference>
<dbReference type="Proteomes" id="UP001060325">
    <property type="component" value="Plasmid pCXA"/>
</dbReference>
<dbReference type="InterPro" id="IPR019292">
    <property type="entry name" value="McrC"/>
</dbReference>
<protein>
    <submittedName>
        <fullName evidence="1">McrC family protein</fullName>
    </submittedName>
</protein>
<dbReference type="EMBL" id="CP101463">
    <property type="protein sequence ID" value="UTT44553.1"/>
    <property type="molecule type" value="Genomic_DNA"/>
</dbReference>
<evidence type="ECO:0000313" key="2">
    <source>
        <dbReference type="Proteomes" id="UP001060325"/>
    </source>
</evidence>
<organism evidence="1 2">
    <name type="scientific">Exiguobacterium aurantiacum</name>
    <dbReference type="NCBI Taxonomy" id="33987"/>
    <lineage>
        <taxon>Bacteria</taxon>
        <taxon>Bacillati</taxon>
        <taxon>Bacillota</taxon>
        <taxon>Bacilli</taxon>
        <taxon>Bacillales</taxon>
        <taxon>Bacillales Family XII. Incertae Sedis</taxon>
        <taxon>Exiguobacterium</taxon>
    </lineage>
</organism>
<reference evidence="1" key="1">
    <citation type="submission" date="2022-07" db="EMBL/GenBank/DDBJ databases">
        <title>Complete genome of CX2.</title>
        <authorList>
            <person name="Cao G."/>
        </authorList>
    </citation>
    <scope>NUCLEOTIDE SEQUENCE</scope>
    <source>
        <strain evidence="1">CX2</strain>
        <plasmid evidence="1">pCXA</plasmid>
    </source>
</reference>
<dbReference type="PANTHER" id="PTHR38733:SF1">
    <property type="entry name" value="TYPE IV METHYL-DIRECTED RESTRICTION ENZYME ECOKMCRBC"/>
    <property type="match status" value="1"/>
</dbReference>
<name>A0ABY5FTV1_9BACL</name>
<proteinExistence type="predicted"/>
<sequence>MKKSNVIEVLEYDTLSVSGPGSIDQKSFDQLEQMILQMNAMNGDAAIDFLSLSAKRGVGKVIRAKNYVGVLQFTSQQQLQILPKIHGVTKAESKIILLKMLKTLGEFPSKTFNVANLSIEKMPIFELFITLYIREVQSILRKGLQSSYYSVEDNLTVYKGKMNFSKQIRHNLTHKERFYVAYDEFGLNRAENRLLKTTLVYLNKQSTNEANRKAIKQLLHHFDAVETSLSIDHDFLQVHVSRNMVHYENALKWAKVFLKSQSFTSFSGDTTMNSLLYPMERLFESYVGKSLKHLLHNSDWNISLQDRAYYLFEKKFALRPDIVIRHRDKNQTIVIDTKWKVLENKPNRNYGVSQADMYQMYAYGKKYNATKVFVMYPIHDGFDPDQVIQFKSDDNVEVNILFVQCERIETSLLSFKNKYLI</sequence>
<geneLocation type="plasmid" evidence="1 2">
    <name>pCXA</name>
</geneLocation>
<keyword evidence="2" id="KW-1185">Reference proteome</keyword>
<dbReference type="PANTHER" id="PTHR38733">
    <property type="entry name" value="PROTEIN MCRC"/>
    <property type="match status" value="1"/>
</dbReference>
<keyword evidence="1" id="KW-0614">Plasmid</keyword>
<accession>A0ABY5FTV1</accession>
<evidence type="ECO:0000313" key="1">
    <source>
        <dbReference type="EMBL" id="UTT44553.1"/>
    </source>
</evidence>